<dbReference type="InterPro" id="IPR011856">
    <property type="entry name" value="tRNA_endonuc-like_dom_sf"/>
</dbReference>
<protein>
    <recommendedName>
        <fullName evidence="4">tRNA-splicing endonuclease subunit Sen15 domain-containing protein</fullName>
    </recommendedName>
</protein>
<organism evidence="5 6">
    <name type="scientific">Penicillium diatomitis</name>
    <dbReference type="NCBI Taxonomy" id="2819901"/>
    <lineage>
        <taxon>Eukaryota</taxon>
        <taxon>Fungi</taxon>
        <taxon>Dikarya</taxon>
        <taxon>Ascomycota</taxon>
        <taxon>Pezizomycotina</taxon>
        <taxon>Eurotiomycetes</taxon>
        <taxon>Eurotiomycetidae</taxon>
        <taxon>Eurotiales</taxon>
        <taxon>Aspergillaceae</taxon>
        <taxon>Penicillium</taxon>
    </lineage>
</organism>
<evidence type="ECO:0000313" key="6">
    <source>
        <dbReference type="Proteomes" id="UP001148312"/>
    </source>
</evidence>
<evidence type="ECO:0000313" key="5">
    <source>
        <dbReference type="EMBL" id="KAJ5477395.1"/>
    </source>
</evidence>
<gene>
    <name evidence="5" type="ORF">N7539_007539</name>
</gene>
<dbReference type="GO" id="GO:0000214">
    <property type="term" value="C:tRNA-intron endonuclease complex"/>
    <property type="evidence" value="ECO:0007669"/>
    <property type="project" value="InterPro"/>
</dbReference>
<keyword evidence="6" id="KW-1185">Reference proteome</keyword>
<dbReference type="Gene3D" id="3.40.1350.10">
    <property type="match status" value="1"/>
</dbReference>
<comment type="similarity">
    <text evidence="1">Belongs to the SEN15 family.</text>
</comment>
<reference evidence="5" key="2">
    <citation type="journal article" date="2023" name="IMA Fungus">
        <title>Comparative genomic study of the Penicillium genus elucidates a diverse pangenome and 15 lateral gene transfer events.</title>
        <authorList>
            <person name="Petersen C."/>
            <person name="Sorensen T."/>
            <person name="Nielsen M.R."/>
            <person name="Sondergaard T.E."/>
            <person name="Sorensen J.L."/>
            <person name="Fitzpatrick D.A."/>
            <person name="Frisvad J.C."/>
            <person name="Nielsen K.L."/>
        </authorList>
    </citation>
    <scope>NUCLEOTIDE SEQUENCE</scope>
    <source>
        <strain evidence="5">IBT 30728</strain>
    </source>
</reference>
<dbReference type="GO" id="GO:0003676">
    <property type="term" value="F:nucleic acid binding"/>
    <property type="evidence" value="ECO:0007669"/>
    <property type="project" value="InterPro"/>
</dbReference>
<dbReference type="RefSeq" id="XP_056787939.1">
    <property type="nucleotide sequence ID" value="XM_056937140.1"/>
</dbReference>
<reference evidence="5" key="1">
    <citation type="submission" date="2022-12" db="EMBL/GenBank/DDBJ databases">
        <authorList>
            <person name="Petersen C."/>
        </authorList>
    </citation>
    <scope>NUCLEOTIDE SEQUENCE</scope>
    <source>
        <strain evidence="5">IBT 30728</strain>
    </source>
</reference>
<dbReference type="FunFam" id="3.40.1350.10:FF:000012">
    <property type="entry name" value="Probable tRNA-splicing endonuclease subunit sen-15"/>
    <property type="match status" value="1"/>
</dbReference>
<dbReference type="EMBL" id="JAPWDQ010000010">
    <property type="protein sequence ID" value="KAJ5477395.1"/>
    <property type="molecule type" value="Genomic_DNA"/>
</dbReference>
<dbReference type="GO" id="GO:0000379">
    <property type="term" value="P:tRNA-type intron splice site recognition and cleavage"/>
    <property type="evidence" value="ECO:0007669"/>
    <property type="project" value="InterPro"/>
</dbReference>
<evidence type="ECO:0000259" key="4">
    <source>
        <dbReference type="Pfam" id="PF09631"/>
    </source>
</evidence>
<proteinExistence type="inferred from homology"/>
<keyword evidence="2" id="KW-0819">tRNA processing</keyword>
<accession>A0A9X0BP01</accession>
<dbReference type="Pfam" id="PF09631">
    <property type="entry name" value="Sen15"/>
    <property type="match status" value="2"/>
</dbReference>
<dbReference type="InterPro" id="IPR042777">
    <property type="entry name" value="Sen15_fungi"/>
</dbReference>
<evidence type="ECO:0000256" key="2">
    <source>
        <dbReference type="ARBA" id="ARBA00022694"/>
    </source>
</evidence>
<feature type="region of interest" description="Disordered" evidence="3">
    <location>
        <begin position="52"/>
        <end position="71"/>
    </location>
</feature>
<evidence type="ECO:0000256" key="1">
    <source>
        <dbReference type="ARBA" id="ARBA00006091"/>
    </source>
</evidence>
<feature type="domain" description="tRNA-splicing endonuclease subunit Sen15" evidence="4">
    <location>
        <begin position="145"/>
        <end position="200"/>
    </location>
</feature>
<dbReference type="PANTHER" id="PTHR28518:SF1">
    <property type="entry name" value="TRNA-SPLICING ENDONUCLEASE SUBUNIT SEN15"/>
    <property type="match status" value="1"/>
</dbReference>
<dbReference type="PANTHER" id="PTHR28518">
    <property type="entry name" value="TRNA-SPLICING ENDONUCLEASE SUBUNIT SEN15"/>
    <property type="match status" value="1"/>
</dbReference>
<dbReference type="InterPro" id="IPR018593">
    <property type="entry name" value="tRNA-endonuc_su_Sen15"/>
</dbReference>
<evidence type="ECO:0000256" key="3">
    <source>
        <dbReference type="SAM" id="MobiDB-lite"/>
    </source>
</evidence>
<feature type="domain" description="tRNA-splicing endonuclease subunit Sen15" evidence="4">
    <location>
        <begin position="29"/>
        <end position="128"/>
    </location>
</feature>
<dbReference type="SUPFAM" id="SSF53032">
    <property type="entry name" value="tRNA-intron endonuclease catalytic domain-like"/>
    <property type="match status" value="1"/>
</dbReference>
<dbReference type="GeneID" id="81627389"/>
<dbReference type="GO" id="GO:0000213">
    <property type="term" value="F:tRNA-intron lyase activity"/>
    <property type="evidence" value="ECO:0007669"/>
    <property type="project" value="TreeGrafter"/>
</dbReference>
<feature type="region of interest" description="Disordered" evidence="3">
    <location>
        <begin position="1"/>
        <end position="20"/>
    </location>
</feature>
<dbReference type="InterPro" id="IPR036167">
    <property type="entry name" value="tRNA_intron_Endo_cat-like_sf"/>
</dbReference>
<sequence>MSQLNPSALTRLIESQSASDDPQAATTIQILHNLQHQHLWTSLQTHDIVTTSDSTVENPQDTPRTLISGIPPHRVYTHPDEQLYMLEKSITEDDLQPERMFVIPTAQGQKWSLRRMAVAFDALASLENTVTEDAEVARGSADSGKVEKLDEYYEKKREAQVTKAWGTRRALLAMTNRDMGGDGTVVYYIVQEGEVKPRQN</sequence>
<comment type="caution">
    <text evidence="5">The sequence shown here is derived from an EMBL/GenBank/DDBJ whole genome shotgun (WGS) entry which is preliminary data.</text>
</comment>
<dbReference type="AlphaFoldDB" id="A0A9X0BP01"/>
<dbReference type="Proteomes" id="UP001148312">
    <property type="component" value="Unassembled WGS sequence"/>
</dbReference>
<name>A0A9X0BP01_9EURO</name>
<feature type="compositionally biased region" description="Polar residues" evidence="3">
    <location>
        <begin position="52"/>
        <end position="65"/>
    </location>
</feature>